<proteinExistence type="predicted"/>
<name>A0ACB7ZI13_9ERIC</name>
<dbReference type="EMBL" id="CM037159">
    <property type="protein sequence ID" value="KAH7865497.1"/>
    <property type="molecule type" value="Genomic_DNA"/>
</dbReference>
<sequence length="272" mass="30721">MALPGESSISYDDFCFSNEMEHQMFLLSDSQYAERLQFQESLMSSVLAASQSSSSTAAAITTPIRFCEICAEEKESDDMIRIQNCSHSFCSDCIARHVTTKVKERAKLILCPSGDCRVVLEYGGIGARLPREVAAMWNDLLCESMIPALEKFYCPFRDCSAMMVKEEDREGGERVTVSECPECHRLFCARCHVGWHSGIGCEEFAKLNEDERGREDLMVRKLAMTKGWKRCPQCKFYVEKNQGCLHMTCRCGFQFCYACGATWSKDHGGCQP</sequence>
<keyword evidence="2" id="KW-1185">Reference proteome</keyword>
<comment type="caution">
    <text evidence="1">The sequence shown here is derived from an EMBL/GenBank/DDBJ whole genome shotgun (WGS) entry which is preliminary data.</text>
</comment>
<protein>
    <submittedName>
        <fullName evidence="1">Uncharacterized protein</fullName>
    </submittedName>
</protein>
<organism evidence="1 2">
    <name type="scientific">Vaccinium darrowii</name>
    <dbReference type="NCBI Taxonomy" id="229202"/>
    <lineage>
        <taxon>Eukaryota</taxon>
        <taxon>Viridiplantae</taxon>
        <taxon>Streptophyta</taxon>
        <taxon>Embryophyta</taxon>
        <taxon>Tracheophyta</taxon>
        <taxon>Spermatophyta</taxon>
        <taxon>Magnoliopsida</taxon>
        <taxon>eudicotyledons</taxon>
        <taxon>Gunneridae</taxon>
        <taxon>Pentapetalae</taxon>
        <taxon>asterids</taxon>
        <taxon>Ericales</taxon>
        <taxon>Ericaceae</taxon>
        <taxon>Vaccinioideae</taxon>
        <taxon>Vaccinieae</taxon>
        <taxon>Vaccinium</taxon>
    </lineage>
</organism>
<dbReference type="Proteomes" id="UP000828048">
    <property type="component" value="Chromosome 9"/>
</dbReference>
<gene>
    <name evidence="1" type="ORF">Vadar_007419</name>
</gene>
<evidence type="ECO:0000313" key="1">
    <source>
        <dbReference type="EMBL" id="KAH7865497.1"/>
    </source>
</evidence>
<evidence type="ECO:0000313" key="2">
    <source>
        <dbReference type="Proteomes" id="UP000828048"/>
    </source>
</evidence>
<accession>A0ACB7ZI13</accession>
<reference evidence="1 2" key="1">
    <citation type="journal article" date="2021" name="Hortic Res">
        <title>High-quality reference genome and annotation aids understanding of berry development for evergreen blueberry (Vaccinium darrowii).</title>
        <authorList>
            <person name="Yu J."/>
            <person name="Hulse-Kemp A.M."/>
            <person name="Babiker E."/>
            <person name="Staton M."/>
        </authorList>
    </citation>
    <scope>NUCLEOTIDE SEQUENCE [LARGE SCALE GENOMIC DNA]</scope>
    <source>
        <strain evidence="2">cv. NJ 8807/NJ 8810</strain>
        <tissue evidence="1">Young leaf</tissue>
    </source>
</reference>